<proteinExistence type="predicted"/>
<dbReference type="Proteomes" id="UP000296049">
    <property type="component" value="Unassembled WGS sequence"/>
</dbReference>
<accession>R0K3Z2</accession>
<name>R0K3Z2_ANAPL</name>
<feature type="compositionally biased region" description="Polar residues" evidence="1">
    <location>
        <begin position="380"/>
        <end position="410"/>
    </location>
</feature>
<dbReference type="AlphaFoldDB" id="R0K3Z2"/>
<evidence type="ECO:0000313" key="3">
    <source>
        <dbReference type="Proteomes" id="UP000296049"/>
    </source>
</evidence>
<reference evidence="3" key="1">
    <citation type="journal article" date="2013" name="Nat. Genet.">
        <title>The duck genome and transcriptome provide insight into an avian influenza virus reservoir species.</title>
        <authorList>
            <person name="Huang Y."/>
            <person name="Li Y."/>
            <person name="Burt D.W."/>
            <person name="Chen H."/>
            <person name="Zhang Y."/>
            <person name="Qian W."/>
            <person name="Kim H."/>
            <person name="Gan S."/>
            <person name="Zhao Y."/>
            <person name="Li J."/>
            <person name="Yi K."/>
            <person name="Feng H."/>
            <person name="Zhu P."/>
            <person name="Li B."/>
            <person name="Liu Q."/>
            <person name="Fairley S."/>
            <person name="Magor K.E."/>
            <person name="Du Z."/>
            <person name="Hu X."/>
            <person name="Goodman L."/>
            <person name="Tafer H."/>
            <person name="Vignal A."/>
            <person name="Lee T."/>
            <person name="Kim K.W."/>
            <person name="Sheng Z."/>
            <person name="An Y."/>
            <person name="Searle S."/>
            <person name="Herrero J."/>
            <person name="Groenen M.A."/>
            <person name="Crooijmans R.P."/>
            <person name="Faraut T."/>
            <person name="Cai Q."/>
            <person name="Webster R.G."/>
            <person name="Aldridge J.R."/>
            <person name="Warren W.C."/>
            <person name="Bartschat S."/>
            <person name="Kehr S."/>
            <person name="Marz M."/>
            <person name="Stadler P.F."/>
            <person name="Smith J."/>
            <person name="Kraus R.H."/>
            <person name="Zhao Y."/>
            <person name="Ren L."/>
            <person name="Fei J."/>
            <person name="Morisson M."/>
            <person name="Kaiser P."/>
            <person name="Griffin D.K."/>
            <person name="Rao M."/>
            <person name="Pitel F."/>
            <person name="Wang J."/>
            <person name="Li N."/>
        </authorList>
    </citation>
    <scope>NUCLEOTIDE SEQUENCE [LARGE SCALE GENOMIC DNA]</scope>
</reference>
<protein>
    <submittedName>
        <fullName evidence="2">Uncharacterized protein</fullName>
    </submittedName>
</protein>
<sequence length="425" mass="46896">MPQRPLQVNAYEERLRNTQKPHEGGIAIRAWQYPTSPSKQGAVSKHTTAGSSKDNVRKTCSFHLKWTEPLQQQWLLSVFISLVCQPCVSTFVWHQRHFLSHQGRELTRSDPHHPSGHAWEHTAGGRCSSRCDAHPQASFAERPMTMLLRAEQMCCCHAVLCSAQCSGLNGCHRGNRGQRLEAEEQQRHSSQLPLPGGSWPGRLPSPSHGSSWLCVVGTGAHTWLLLSSCHEILSHLWLSPSPEQLPVGSEVWADTRRAGFCPPRLKGKAEPHPCPRCEGCRCHLLETMCGRYSSPPDGGNNVRRCLHFTPLAPLLHPCTSCSLAICVDGSRVLNGNCSLGNPNHKLLSVVIPQALLRARLSCRLGPEHCHLSDKQDAMHSLSTSSKPAGNNFQGAEETSSRNALKTTIRSSRPRRAGVGKKCLNW</sequence>
<feature type="region of interest" description="Disordered" evidence="1">
    <location>
        <begin position="182"/>
        <end position="201"/>
    </location>
</feature>
<evidence type="ECO:0000313" key="2">
    <source>
        <dbReference type="EMBL" id="EOB04781.1"/>
    </source>
</evidence>
<feature type="region of interest" description="Disordered" evidence="1">
    <location>
        <begin position="380"/>
        <end position="425"/>
    </location>
</feature>
<dbReference type="EMBL" id="KB742750">
    <property type="protein sequence ID" value="EOB04781.1"/>
    <property type="molecule type" value="Genomic_DNA"/>
</dbReference>
<evidence type="ECO:0000256" key="1">
    <source>
        <dbReference type="SAM" id="MobiDB-lite"/>
    </source>
</evidence>
<organism evidence="2 3">
    <name type="scientific">Anas platyrhynchos</name>
    <name type="common">Mallard</name>
    <name type="synonym">Anas boschas</name>
    <dbReference type="NCBI Taxonomy" id="8839"/>
    <lineage>
        <taxon>Eukaryota</taxon>
        <taxon>Metazoa</taxon>
        <taxon>Chordata</taxon>
        <taxon>Craniata</taxon>
        <taxon>Vertebrata</taxon>
        <taxon>Euteleostomi</taxon>
        <taxon>Archelosauria</taxon>
        <taxon>Archosauria</taxon>
        <taxon>Dinosauria</taxon>
        <taxon>Saurischia</taxon>
        <taxon>Theropoda</taxon>
        <taxon>Coelurosauria</taxon>
        <taxon>Aves</taxon>
        <taxon>Neognathae</taxon>
        <taxon>Galloanserae</taxon>
        <taxon>Anseriformes</taxon>
        <taxon>Anatidae</taxon>
        <taxon>Anatinae</taxon>
        <taxon>Anas</taxon>
    </lineage>
</organism>
<keyword evidence="3" id="KW-1185">Reference proteome</keyword>
<gene>
    <name evidence="2" type="ORF">Anapl_03245</name>
</gene>